<sequence>MKNIPKLKAKIWQVKASDPVLSQIFAHKLKISPITAQLLINRGIYTVEQGLAFLGSELERLHNPYLMIDLKKAVERILKAARSGERILLYGDYDVDGITSTALLARVLQRIGTDVHYYLPHRLTEGYGLHLAPLQRAREEGTSLVVTLDCGINALEEALWAEKNGLDLIITDHHEPPPELPQAVAVVNPKRQDCLYPFKELAGVGVALKIAQAILKESGKKNGAWQDYLDLVCLGTIADIVPLHGENRILVKHGLARLAHTDNCGLRALMSISGVEKNTFDARDVGFGLAPRLNAAGRLGNPGKALRLLLTDNPAEAWEIASELNRSNQERQKIESAVLTEALHLLQAKPHLQEAKVLVLASEGWHAGVIGIVASRLTEMLERPVLLVALAGGEGKGSARSIPGFNLYQALEYCREHLLNYGGHALAAGFTIDAGKIERLEKEINHYAAEALVLEDSIPLLELDAIIDAAQIDEELVGEIERLSPFGHTNPQPLLCFRKAKILESRVVGRNDKHLKFKFKMENKALEGIGFNLGAYAETVAAAGEVDLAFVPALNNFKGRRSIQLEVKELGTPAAMDISDQDETLCFDFKFTDILKKNKAQQIDLFVPEFVLETLANRFVYSDNDTNKSKELFQGPVLTDWRGTLNRPAQLAKLAACGEPSLVITSCGYQTIELAHFLQLANPALRGQTGCLNQAVPAEQRNRTATMFQTGKIKIVIATPNTAAPVIGYAREVLLYHLPYNDLTCSSLIREMLPDGRLYLLFGPEDFEDNKAWLEVMAPDRNSLARIYRYLRQANNNGFLEHTNGADLARAMSLAGSPPFHACTTKTALEIFQELGLLIKQGPAQASRFKLLPVPSKKKDLYESMTFRSLQSIKNKSIRWMESILNDPLRP</sequence>
<organism evidence="9">
    <name type="scientific">anaerobic digester metagenome</name>
    <dbReference type="NCBI Taxonomy" id="1263854"/>
    <lineage>
        <taxon>unclassified sequences</taxon>
        <taxon>metagenomes</taxon>
        <taxon>ecological metagenomes</taxon>
    </lineage>
</organism>
<dbReference type="GO" id="GO:0003676">
    <property type="term" value="F:nucleic acid binding"/>
    <property type="evidence" value="ECO:0007669"/>
    <property type="project" value="InterPro"/>
</dbReference>
<dbReference type="GO" id="GO:0006281">
    <property type="term" value="P:DNA repair"/>
    <property type="evidence" value="ECO:0007669"/>
    <property type="project" value="InterPro"/>
</dbReference>
<dbReference type="Pfam" id="PF02272">
    <property type="entry name" value="DHHA1"/>
    <property type="match status" value="1"/>
</dbReference>
<evidence type="ECO:0000256" key="4">
    <source>
        <dbReference type="ARBA" id="ARBA00022801"/>
    </source>
</evidence>
<dbReference type="GO" id="GO:0008409">
    <property type="term" value="F:5'-3' exonuclease activity"/>
    <property type="evidence" value="ECO:0007669"/>
    <property type="project" value="InterPro"/>
</dbReference>
<evidence type="ECO:0000256" key="5">
    <source>
        <dbReference type="ARBA" id="ARBA00022839"/>
    </source>
</evidence>
<dbReference type="InterPro" id="IPR041122">
    <property type="entry name" value="RecJ_OB"/>
</dbReference>
<dbReference type="EMBL" id="CAADRN010000397">
    <property type="protein sequence ID" value="VFU19669.1"/>
    <property type="molecule type" value="Genomic_DNA"/>
</dbReference>
<proteinExistence type="inferred from homology"/>
<dbReference type="SUPFAM" id="SSF64182">
    <property type="entry name" value="DHH phosphoesterases"/>
    <property type="match status" value="1"/>
</dbReference>
<dbReference type="Gene3D" id="3.90.1640.30">
    <property type="match status" value="1"/>
</dbReference>
<dbReference type="InterPro" id="IPR001667">
    <property type="entry name" value="DDH_dom"/>
</dbReference>
<evidence type="ECO:0000259" key="7">
    <source>
        <dbReference type="Pfam" id="PF02272"/>
    </source>
</evidence>
<keyword evidence="4" id="KW-0378">Hydrolase</keyword>
<protein>
    <recommendedName>
        <fullName evidence="2">Single-stranded-DNA-specific exonuclease RecJ</fullName>
    </recommendedName>
</protein>
<evidence type="ECO:0000256" key="2">
    <source>
        <dbReference type="ARBA" id="ARBA00019841"/>
    </source>
</evidence>
<evidence type="ECO:0000259" key="6">
    <source>
        <dbReference type="Pfam" id="PF01368"/>
    </source>
</evidence>
<dbReference type="Pfam" id="PF17768">
    <property type="entry name" value="RecJ_OB"/>
    <property type="match status" value="1"/>
</dbReference>
<evidence type="ECO:0000259" key="8">
    <source>
        <dbReference type="Pfam" id="PF17768"/>
    </source>
</evidence>
<dbReference type="InterPro" id="IPR038763">
    <property type="entry name" value="DHH_sf"/>
</dbReference>
<keyword evidence="3" id="KW-0540">Nuclease</keyword>
<keyword evidence="5" id="KW-0269">Exonuclease</keyword>
<evidence type="ECO:0000256" key="3">
    <source>
        <dbReference type="ARBA" id="ARBA00022722"/>
    </source>
</evidence>
<feature type="domain" description="RecJ OB" evidence="8">
    <location>
        <begin position="463"/>
        <end position="568"/>
    </location>
</feature>
<feature type="domain" description="DDH" evidence="6">
    <location>
        <begin position="86"/>
        <end position="236"/>
    </location>
</feature>
<evidence type="ECO:0000256" key="1">
    <source>
        <dbReference type="ARBA" id="ARBA00005915"/>
    </source>
</evidence>
<accession>A0A485M8C0</accession>
<dbReference type="PANTHER" id="PTHR30255">
    <property type="entry name" value="SINGLE-STRANDED-DNA-SPECIFIC EXONUCLEASE RECJ"/>
    <property type="match status" value="1"/>
</dbReference>
<dbReference type="GO" id="GO:0006310">
    <property type="term" value="P:DNA recombination"/>
    <property type="evidence" value="ECO:0007669"/>
    <property type="project" value="InterPro"/>
</dbReference>
<dbReference type="NCBIfam" id="TIGR00644">
    <property type="entry name" value="recJ"/>
    <property type="match status" value="1"/>
</dbReference>
<name>A0A485M8C0_9ZZZZ</name>
<dbReference type="Pfam" id="PF01368">
    <property type="entry name" value="DHH"/>
    <property type="match status" value="1"/>
</dbReference>
<dbReference type="AlphaFoldDB" id="A0A485M8C0"/>
<comment type="similarity">
    <text evidence="1">Belongs to the RecJ family.</text>
</comment>
<dbReference type="PANTHER" id="PTHR30255:SF2">
    <property type="entry name" value="SINGLE-STRANDED-DNA-SPECIFIC EXONUCLEASE RECJ"/>
    <property type="match status" value="1"/>
</dbReference>
<dbReference type="InterPro" id="IPR051673">
    <property type="entry name" value="SSDNA_exonuclease_RecJ"/>
</dbReference>
<dbReference type="InterPro" id="IPR004610">
    <property type="entry name" value="RecJ"/>
</dbReference>
<gene>
    <name evidence="9" type="ORF">SCFA_920004</name>
</gene>
<dbReference type="Gene3D" id="3.10.310.30">
    <property type="match status" value="1"/>
</dbReference>
<feature type="domain" description="DHHA1" evidence="7">
    <location>
        <begin position="355"/>
        <end position="449"/>
    </location>
</feature>
<dbReference type="InterPro" id="IPR003156">
    <property type="entry name" value="DHHA1_dom"/>
</dbReference>
<evidence type="ECO:0000313" key="9">
    <source>
        <dbReference type="EMBL" id="VFU19669.1"/>
    </source>
</evidence>
<reference evidence="9" key="1">
    <citation type="submission" date="2019-03" db="EMBL/GenBank/DDBJ databases">
        <authorList>
            <person name="Hao L."/>
        </authorList>
    </citation>
    <scope>NUCLEOTIDE SEQUENCE</scope>
</reference>